<dbReference type="Gene3D" id="3.40.190.290">
    <property type="match status" value="1"/>
</dbReference>
<dbReference type="SUPFAM" id="SSF46785">
    <property type="entry name" value="Winged helix' DNA-binding domain"/>
    <property type="match status" value="1"/>
</dbReference>
<dbReference type="Proteomes" id="UP001601992">
    <property type="component" value="Unassembled WGS sequence"/>
</dbReference>
<dbReference type="Gene3D" id="1.10.10.10">
    <property type="entry name" value="Winged helix-like DNA-binding domain superfamily/Winged helix DNA-binding domain"/>
    <property type="match status" value="1"/>
</dbReference>
<dbReference type="PANTHER" id="PTHR30419">
    <property type="entry name" value="HTH-TYPE TRANSCRIPTIONAL REGULATOR YBHD"/>
    <property type="match status" value="1"/>
</dbReference>
<comment type="caution">
    <text evidence="6">The sequence shown here is derived from an EMBL/GenBank/DDBJ whole genome shotgun (WGS) entry which is preliminary data.</text>
</comment>
<organism evidence="6 7">
    <name type="scientific">Nocardia jiangxiensis</name>
    <dbReference type="NCBI Taxonomy" id="282685"/>
    <lineage>
        <taxon>Bacteria</taxon>
        <taxon>Bacillati</taxon>
        <taxon>Actinomycetota</taxon>
        <taxon>Actinomycetes</taxon>
        <taxon>Mycobacteriales</taxon>
        <taxon>Nocardiaceae</taxon>
        <taxon>Nocardia</taxon>
    </lineage>
</organism>
<dbReference type="InterPro" id="IPR036390">
    <property type="entry name" value="WH_DNA-bd_sf"/>
</dbReference>
<evidence type="ECO:0000256" key="2">
    <source>
        <dbReference type="ARBA" id="ARBA00023015"/>
    </source>
</evidence>
<dbReference type="Pfam" id="PF03466">
    <property type="entry name" value="LysR_substrate"/>
    <property type="match status" value="1"/>
</dbReference>
<keyword evidence="2" id="KW-0805">Transcription regulation</keyword>
<dbReference type="InterPro" id="IPR050950">
    <property type="entry name" value="HTH-type_LysR_regulators"/>
</dbReference>
<dbReference type="InterPro" id="IPR036388">
    <property type="entry name" value="WH-like_DNA-bd_sf"/>
</dbReference>
<proteinExistence type="inferred from homology"/>
<evidence type="ECO:0000256" key="1">
    <source>
        <dbReference type="ARBA" id="ARBA00009437"/>
    </source>
</evidence>
<dbReference type="InterPro" id="IPR005119">
    <property type="entry name" value="LysR_subst-bd"/>
</dbReference>
<dbReference type="PANTHER" id="PTHR30419:SF8">
    <property type="entry name" value="NITROGEN ASSIMILATION TRANSCRIPTIONAL ACTIVATOR-RELATED"/>
    <property type="match status" value="1"/>
</dbReference>
<comment type="similarity">
    <text evidence="1">Belongs to the LysR transcriptional regulatory family.</text>
</comment>
<sequence length="298" mass="31718">MEIQDLTCFVEVAERGSFTRAAQALQLSQPRLSQIIGQLEVEFRTELFQRSSRGVALTGAGEVLIKSARQVLGAVENTRATVDALHGVLTGTLTIAGMRSFTTEAANIMSAFRAEYPSVVLRIKAPSDEEAMHSMVSSGACDIGFARISDTPEYANNLVQHPVAVEDSVVLVPQTSPQGKTTEPITLAEATQLPLILPPAGARARIALDAMFTESGIDVVVAAESGHHETSVELVRGGVGAMFTLRGGLPGNVEQMVTVRTLTPRRQSPIVLLHRRVGVSPAATAFTELALKGLRAQP</sequence>
<keyword evidence="7" id="KW-1185">Reference proteome</keyword>
<accession>A0ABW6SD36</accession>
<dbReference type="SUPFAM" id="SSF53850">
    <property type="entry name" value="Periplasmic binding protein-like II"/>
    <property type="match status" value="1"/>
</dbReference>
<evidence type="ECO:0000259" key="5">
    <source>
        <dbReference type="PROSITE" id="PS50931"/>
    </source>
</evidence>
<feature type="domain" description="HTH lysR-type" evidence="5">
    <location>
        <begin position="1"/>
        <end position="58"/>
    </location>
</feature>
<keyword evidence="3" id="KW-0238">DNA-binding</keyword>
<evidence type="ECO:0000256" key="4">
    <source>
        <dbReference type="ARBA" id="ARBA00023163"/>
    </source>
</evidence>
<evidence type="ECO:0000313" key="6">
    <source>
        <dbReference type="EMBL" id="MFF3573320.1"/>
    </source>
</evidence>
<keyword evidence="4" id="KW-0804">Transcription</keyword>
<dbReference type="PRINTS" id="PR00039">
    <property type="entry name" value="HTHLYSR"/>
</dbReference>
<protein>
    <submittedName>
        <fullName evidence="6">LysR family transcriptional regulator</fullName>
    </submittedName>
</protein>
<dbReference type="RefSeq" id="WP_387406357.1">
    <property type="nucleotide sequence ID" value="NZ_JBIAQY010000018.1"/>
</dbReference>
<gene>
    <name evidence="6" type="ORF">ACFYXQ_36725</name>
</gene>
<name>A0ABW6SD36_9NOCA</name>
<evidence type="ECO:0000313" key="7">
    <source>
        <dbReference type="Proteomes" id="UP001601992"/>
    </source>
</evidence>
<dbReference type="Pfam" id="PF00126">
    <property type="entry name" value="HTH_1"/>
    <property type="match status" value="1"/>
</dbReference>
<reference evidence="6 7" key="1">
    <citation type="submission" date="2024-10" db="EMBL/GenBank/DDBJ databases">
        <title>The Natural Products Discovery Center: Release of the First 8490 Sequenced Strains for Exploring Actinobacteria Biosynthetic Diversity.</title>
        <authorList>
            <person name="Kalkreuter E."/>
            <person name="Kautsar S.A."/>
            <person name="Yang D."/>
            <person name="Bader C.D."/>
            <person name="Teijaro C.N."/>
            <person name="Fluegel L."/>
            <person name="Davis C.M."/>
            <person name="Simpson J.R."/>
            <person name="Lauterbach L."/>
            <person name="Steele A.D."/>
            <person name="Gui C."/>
            <person name="Meng S."/>
            <person name="Li G."/>
            <person name="Viehrig K."/>
            <person name="Ye F."/>
            <person name="Su P."/>
            <person name="Kiefer A.F."/>
            <person name="Nichols A."/>
            <person name="Cepeda A.J."/>
            <person name="Yan W."/>
            <person name="Fan B."/>
            <person name="Jiang Y."/>
            <person name="Adhikari A."/>
            <person name="Zheng C.-J."/>
            <person name="Schuster L."/>
            <person name="Cowan T.M."/>
            <person name="Smanski M.J."/>
            <person name="Chevrette M.G."/>
            <person name="De Carvalho L.P.S."/>
            <person name="Shen B."/>
        </authorList>
    </citation>
    <scope>NUCLEOTIDE SEQUENCE [LARGE SCALE GENOMIC DNA]</scope>
    <source>
        <strain evidence="6 7">NPDC002593</strain>
    </source>
</reference>
<evidence type="ECO:0000256" key="3">
    <source>
        <dbReference type="ARBA" id="ARBA00023125"/>
    </source>
</evidence>
<dbReference type="InterPro" id="IPR000847">
    <property type="entry name" value="LysR_HTH_N"/>
</dbReference>
<dbReference type="CDD" id="cd05466">
    <property type="entry name" value="PBP2_LTTR_substrate"/>
    <property type="match status" value="1"/>
</dbReference>
<dbReference type="EMBL" id="JBIAQY010000018">
    <property type="protein sequence ID" value="MFF3573320.1"/>
    <property type="molecule type" value="Genomic_DNA"/>
</dbReference>
<dbReference type="PROSITE" id="PS50931">
    <property type="entry name" value="HTH_LYSR"/>
    <property type="match status" value="1"/>
</dbReference>